<evidence type="ECO:0000256" key="8">
    <source>
        <dbReference type="ARBA" id="ARBA00022801"/>
    </source>
</evidence>
<dbReference type="InterPro" id="IPR021930">
    <property type="entry name" value="Heparan_SO4_deacetylase_dom"/>
</dbReference>
<comment type="subcellular location">
    <subcellularLocation>
        <location evidence="1">Golgi apparatus membrane</location>
        <topology evidence="1">Single-pass type II membrane protein</topology>
    </subcellularLocation>
</comment>
<evidence type="ECO:0000256" key="13">
    <source>
        <dbReference type="ARBA" id="ARBA00023157"/>
    </source>
</evidence>
<evidence type="ECO:0000259" key="19">
    <source>
        <dbReference type="Pfam" id="PF12062"/>
    </source>
</evidence>
<dbReference type="Gene3D" id="3.40.50.300">
    <property type="entry name" value="P-loop containing nucleotide triphosphate hydrolases"/>
    <property type="match status" value="1"/>
</dbReference>
<protein>
    <recommendedName>
        <fullName evidence="5">[heparan sulfate]-glucosamine N-sulfotransferase</fullName>
        <ecNumber evidence="5">2.8.2.8</ecNumber>
    </recommendedName>
</protein>
<dbReference type="Pfam" id="PF12062">
    <property type="entry name" value="HSNSD-CE"/>
    <property type="match status" value="2"/>
</dbReference>
<evidence type="ECO:0000256" key="2">
    <source>
        <dbReference type="ARBA" id="ARBA00004841"/>
    </source>
</evidence>
<evidence type="ECO:0000259" key="20">
    <source>
        <dbReference type="Pfam" id="PF25119"/>
    </source>
</evidence>
<evidence type="ECO:0000256" key="15">
    <source>
        <dbReference type="ARBA" id="ARBA00023268"/>
    </source>
</evidence>
<feature type="domain" description="Heparan sulphate-N-deacetylase deacetylase" evidence="19">
    <location>
        <begin position="431"/>
        <end position="468"/>
    </location>
</feature>
<keyword evidence="22" id="KW-1185">Reference proteome</keyword>
<keyword evidence="8" id="KW-0378">Hydrolase</keyword>
<dbReference type="EC" id="2.8.2.8" evidence="5"/>
<keyword evidence="13" id="KW-1015">Disulfide bond</keyword>
<keyword evidence="7 17" id="KW-0812">Transmembrane</keyword>
<keyword evidence="12 17" id="KW-0472">Membrane</keyword>
<keyword evidence="9" id="KW-0735">Signal-anchor</keyword>
<evidence type="ECO:0000256" key="5">
    <source>
        <dbReference type="ARBA" id="ARBA00012979"/>
    </source>
</evidence>
<evidence type="ECO:0000256" key="7">
    <source>
        <dbReference type="ARBA" id="ARBA00022692"/>
    </source>
</evidence>
<evidence type="ECO:0000313" key="21">
    <source>
        <dbReference type="EMBL" id="WAQ95413.1"/>
    </source>
</evidence>
<dbReference type="InterPro" id="IPR056793">
    <property type="entry name" value="HSNSD_N"/>
</dbReference>
<dbReference type="EMBL" id="CP111013">
    <property type="protein sequence ID" value="WAQ95413.1"/>
    <property type="molecule type" value="Genomic_DNA"/>
</dbReference>
<dbReference type="InterPro" id="IPR027417">
    <property type="entry name" value="P-loop_NTPase"/>
</dbReference>
<feature type="transmembrane region" description="Helical" evidence="17">
    <location>
        <begin position="52"/>
        <end position="72"/>
    </location>
</feature>
<gene>
    <name evidence="21" type="ORF">MAR_028103</name>
</gene>
<evidence type="ECO:0000256" key="9">
    <source>
        <dbReference type="ARBA" id="ARBA00022968"/>
    </source>
</evidence>
<organism evidence="21 22">
    <name type="scientific">Mya arenaria</name>
    <name type="common">Soft-shell clam</name>
    <dbReference type="NCBI Taxonomy" id="6604"/>
    <lineage>
        <taxon>Eukaryota</taxon>
        <taxon>Metazoa</taxon>
        <taxon>Spiralia</taxon>
        <taxon>Lophotrochozoa</taxon>
        <taxon>Mollusca</taxon>
        <taxon>Bivalvia</taxon>
        <taxon>Autobranchia</taxon>
        <taxon>Heteroconchia</taxon>
        <taxon>Euheterodonta</taxon>
        <taxon>Imparidentia</taxon>
        <taxon>Neoheterodontei</taxon>
        <taxon>Myida</taxon>
        <taxon>Myoidea</taxon>
        <taxon>Myidae</taxon>
        <taxon>Mya</taxon>
    </lineage>
</organism>
<evidence type="ECO:0000256" key="6">
    <source>
        <dbReference type="ARBA" id="ARBA00022679"/>
    </source>
</evidence>
<name>A0ABY7DH51_MYAAR</name>
<feature type="region of interest" description="Disordered" evidence="16">
    <location>
        <begin position="89"/>
        <end position="112"/>
    </location>
</feature>
<evidence type="ECO:0000256" key="3">
    <source>
        <dbReference type="ARBA" id="ARBA00005093"/>
    </source>
</evidence>
<comment type="pathway">
    <text evidence="3">Glycan metabolism; heparan sulfate biosynthesis.</text>
</comment>
<dbReference type="Pfam" id="PF00685">
    <property type="entry name" value="Sulfotransfer_1"/>
    <property type="match status" value="1"/>
</dbReference>
<feature type="domain" description="Heparan sulfate-N-deacetylase N-terminal" evidence="20">
    <location>
        <begin position="122"/>
        <end position="337"/>
    </location>
</feature>
<reference evidence="21" key="1">
    <citation type="submission" date="2022-11" db="EMBL/GenBank/DDBJ databases">
        <title>Centuries of genome instability and evolution in soft-shell clam transmissible cancer (bioRxiv).</title>
        <authorList>
            <person name="Hart S.F.M."/>
            <person name="Yonemitsu M.A."/>
            <person name="Giersch R.M."/>
            <person name="Beal B.F."/>
            <person name="Arriagada G."/>
            <person name="Davis B.W."/>
            <person name="Ostrander E.A."/>
            <person name="Goff S.P."/>
            <person name="Metzger M.J."/>
        </authorList>
    </citation>
    <scope>NUCLEOTIDE SEQUENCE</scope>
    <source>
        <strain evidence="21">MELC-2E11</strain>
        <tissue evidence="21">Siphon/mantle</tissue>
    </source>
</reference>
<accession>A0ABY7DH51</accession>
<dbReference type="PANTHER" id="PTHR10605">
    <property type="entry name" value="HEPARAN SULFATE SULFOTRANSFERASE"/>
    <property type="match status" value="1"/>
</dbReference>
<keyword evidence="6" id="KW-0808">Transferase</keyword>
<feature type="domain" description="Heparan sulphate-N-deacetylase deacetylase" evidence="19">
    <location>
        <begin position="351"/>
        <end position="401"/>
    </location>
</feature>
<keyword evidence="14" id="KW-0325">Glycoprotein</keyword>
<feature type="domain" description="Sulfotransferase" evidence="18">
    <location>
        <begin position="606"/>
        <end position="718"/>
    </location>
</feature>
<keyword evidence="15" id="KW-0511">Multifunctional enzyme</keyword>
<evidence type="ECO:0000256" key="11">
    <source>
        <dbReference type="ARBA" id="ARBA00023034"/>
    </source>
</evidence>
<comment type="pathway">
    <text evidence="2">Glycan metabolism; heparin biosynthesis.</text>
</comment>
<evidence type="ECO:0000256" key="10">
    <source>
        <dbReference type="ARBA" id="ARBA00022989"/>
    </source>
</evidence>
<evidence type="ECO:0000259" key="18">
    <source>
        <dbReference type="Pfam" id="PF00685"/>
    </source>
</evidence>
<dbReference type="Pfam" id="PF25119">
    <property type="entry name" value="HSNSD_N"/>
    <property type="match status" value="1"/>
</dbReference>
<evidence type="ECO:0000256" key="16">
    <source>
        <dbReference type="SAM" id="MobiDB-lite"/>
    </source>
</evidence>
<dbReference type="Proteomes" id="UP001164746">
    <property type="component" value="Chromosome 2"/>
</dbReference>
<evidence type="ECO:0000256" key="17">
    <source>
        <dbReference type="SAM" id="Phobius"/>
    </source>
</evidence>
<sequence>MLCPLFFPSNASPSCKTNCGLQTPSDFQLSMARIDILPRTAQRLFCQRRCTLTRALVIVILTVLVVFGILNYRNGHVIRNVDRVTRHPPPTPYTTCNSLHNRPLSNKGPHNHNVQGDLKIGRKVLIVVETPFSRNAKNIAIGMESARFVYKIVEGNKIPTLTHMGKGRFGIVIFETINLYMTLDDWSRQLIDKYCYEFKVGMIFFMKPQNDNGVSMEKFPDFSLTVHYNVGIKEYKLNPDSRVWRITKPGEIVSETFPEGEWAVFHFNHSTFEPLASAIQIASFYDDYEPSAANSNKTVYPAILDKGENDGIRRVFFGQDFSFWLHSLMLLDSISYLSYGMISLSLERYIQIDIDDIFALVESQSRLQESVEGFHFMLGFSGWYYQHGNEEENLGDRTLLVMDQYAVAPHHSGVFPVHDPVYTAWKTVWDIKVLPRQTCGLFTHTYLLDSYPGGPGRLEKSIHGGELFKTFLYNPLNIYMTHLSNYGNDRLALYTFESVIKFVQCWTNLKLKQGTPMDHAIKILVTVRNTWRSGQPTRHVTDFQNSLYLEYFPHPQDKHEYLFEKSAAYFDNILVPKRHMRAHNDPVAVNYTFNEVVSASDSAPREVKALRNRCLLPGEYAHHLERWLDHFSYRQIHIIDGEQLKDNPIGVMDEVQKFLGIEKYLNYTSIVRYDSKKGFYCQVLSDNKNKCLGRSKGRQYNPMDEESEDFLKKYYHKHNTALVQLLGKLKIREPAWLKDYTNTAR</sequence>
<evidence type="ECO:0000256" key="1">
    <source>
        <dbReference type="ARBA" id="ARBA00004323"/>
    </source>
</evidence>
<evidence type="ECO:0000256" key="14">
    <source>
        <dbReference type="ARBA" id="ARBA00023180"/>
    </source>
</evidence>
<evidence type="ECO:0000256" key="12">
    <source>
        <dbReference type="ARBA" id="ARBA00023136"/>
    </source>
</evidence>
<dbReference type="SUPFAM" id="SSF52540">
    <property type="entry name" value="P-loop containing nucleoside triphosphate hydrolases"/>
    <property type="match status" value="1"/>
</dbReference>
<feature type="compositionally biased region" description="Polar residues" evidence="16">
    <location>
        <begin position="93"/>
        <end position="104"/>
    </location>
</feature>
<evidence type="ECO:0000313" key="22">
    <source>
        <dbReference type="Proteomes" id="UP001164746"/>
    </source>
</evidence>
<dbReference type="InterPro" id="IPR000863">
    <property type="entry name" value="Sulfotransferase_dom"/>
</dbReference>
<keyword evidence="11" id="KW-0333">Golgi apparatus</keyword>
<keyword evidence="10 17" id="KW-1133">Transmembrane helix</keyword>
<dbReference type="InterPro" id="IPR037359">
    <property type="entry name" value="NST/OST"/>
</dbReference>
<comment type="similarity">
    <text evidence="4">Belongs to the sulfotransferase 1 family. NDST subfamily.</text>
</comment>
<evidence type="ECO:0000256" key="4">
    <source>
        <dbReference type="ARBA" id="ARBA00010420"/>
    </source>
</evidence>
<proteinExistence type="inferred from homology"/>
<dbReference type="PANTHER" id="PTHR10605:SF56">
    <property type="entry name" value="BIFUNCTIONAL HEPARAN SULFATE N-DEACETYLASE_N-SULFOTRANSFERASE"/>
    <property type="match status" value="1"/>
</dbReference>